<feature type="region of interest" description="Disordered" evidence="7">
    <location>
        <begin position="488"/>
        <end position="528"/>
    </location>
</feature>
<name>A0AAD7ULC3_9STRA</name>
<dbReference type="Gene3D" id="3.90.70.10">
    <property type="entry name" value="Cysteine proteinases"/>
    <property type="match status" value="1"/>
</dbReference>
<evidence type="ECO:0000256" key="4">
    <source>
        <dbReference type="ARBA" id="ARBA00022807"/>
    </source>
</evidence>
<feature type="active site" evidence="5">
    <location>
        <position position="252"/>
    </location>
</feature>
<evidence type="ECO:0000256" key="3">
    <source>
        <dbReference type="ARBA" id="ARBA00022801"/>
    </source>
</evidence>
<protein>
    <recommendedName>
        <fullName evidence="8">Calpain catalytic domain-containing protein</fullName>
    </recommendedName>
</protein>
<comment type="caution">
    <text evidence="6">Lacks conserved residue(s) required for the propagation of feature annotation.</text>
</comment>
<comment type="similarity">
    <text evidence="1">Belongs to the peptidase C2 family.</text>
</comment>
<dbReference type="Proteomes" id="UP001230188">
    <property type="component" value="Unassembled WGS sequence"/>
</dbReference>
<evidence type="ECO:0000256" key="7">
    <source>
        <dbReference type="SAM" id="MobiDB-lite"/>
    </source>
</evidence>
<dbReference type="InterPro" id="IPR001300">
    <property type="entry name" value="Peptidase_C2_calpain_cat"/>
</dbReference>
<gene>
    <name evidence="9" type="ORF">CTAYLR_006499</name>
</gene>
<keyword evidence="3" id="KW-0378">Hydrolase</keyword>
<comment type="caution">
    <text evidence="9">The sequence shown here is derived from an EMBL/GenBank/DDBJ whole genome shotgun (WGS) entry which is preliminary data.</text>
</comment>
<accession>A0AAD7ULC3</accession>
<dbReference type="SUPFAM" id="SSF54001">
    <property type="entry name" value="Cysteine proteinases"/>
    <property type="match status" value="1"/>
</dbReference>
<dbReference type="EMBL" id="JAQMWT010000076">
    <property type="protein sequence ID" value="KAJ8611383.1"/>
    <property type="molecule type" value="Genomic_DNA"/>
</dbReference>
<dbReference type="PROSITE" id="PS50203">
    <property type="entry name" value="CALPAIN_CAT"/>
    <property type="match status" value="1"/>
</dbReference>
<evidence type="ECO:0000256" key="2">
    <source>
        <dbReference type="ARBA" id="ARBA00022670"/>
    </source>
</evidence>
<dbReference type="AlphaFoldDB" id="A0AAD7ULC3"/>
<proteinExistence type="inferred from homology"/>
<dbReference type="GO" id="GO:0004198">
    <property type="term" value="F:calcium-dependent cysteine-type endopeptidase activity"/>
    <property type="evidence" value="ECO:0007669"/>
    <property type="project" value="InterPro"/>
</dbReference>
<dbReference type="InterPro" id="IPR022682">
    <property type="entry name" value="Calpain_domain_III"/>
</dbReference>
<evidence type="ECO:0000256" key="6">
    <source>
        <dbReference type="PROSITE-ProRule" id="PRU00239"/>
    </source>
</evidence>
<evidence type="ECO:0000256" key="5">
    <source>
        <dbReference type="PIRSR" id="PIRSR622684-1"/>
    </source>
</evidence>
<dbReference type="SMART" id="SM00720">
    <property type="entry name" value="calpain_III"/>
    <property type="match status" value="1"/>
</dbReference>
<feature type="domain" description="Calpain catalytic" evidence="8">
    <location>
        <begin position="34"/>
        <end position="334"/>
    </location>
</feature>
<sequence length="567" mass="62630">MKSRLSWMYRDYATDDEAKMEERKLMSALEGDAPFSDPDFPANGRSLYLNEFQPPPYAIPASLVEWNRISRKEIAGCYEPRTFSSSSSGVVQGALGNRWLIGALGVVSRREHLRAQLVVSSACAGRGLYTVKFYKCGKWRYVHVDDRIPCTRSGTPHYGRSVDPDEVWVMVVEKAYAKLHGCYEAIAVGTLEDGLRDLTGLAVETTSLPSWDEIRDATARRVLLAVCDTSKPLEPLDPAGAFNKPSGLLKNHPYLVAEAIDATADATASYDALDCRMIRLENPWLIGGWTGDWSPGSDLWKTYEPIAKACLPPGDGRISFWIEFRDLSKRFDEMVKTYQLPNKIVRQGAWVPGDDKSGAGGSPAYSQTWKRNPQYCFDVLQSSTVACASISQLDARWHEAHSRAHRPLPLGFVVQSVPGGRRATRFRPTASRVLTPLFLPQRTITRAFALEPGSYVLVPSTYEPAHVATPFVLEIHSDKPITFHDIPEVVAEDDDAPSKIDDPDGDDERDGGSVCAVGSPTPNVHEPPARDLHALWEQAARLATFLASLSDANAAIEEKLNTILPSK</sequence>
<keyword evidence="4" id="KW-0788">Thiol protease</keyword>
<feature type="active site" evidence="5">
    <location>
        <position position="282"/>
    </location>
</feature>
<dbReference type="InterPro" id="IPR022683">
    <property type="entry name" value="Calpain_III"/>
</dbReference>
<dbReference type="InterPro" id="IPR036213">
    <property type="entry name" value="Calpain_III_sf"/>
</dbReference>
<evidence type="ECO:0000313" key="10">
    <source>
        <dbReference type="Proteomes" id="UP001230188"/>
    </source>
</evidence>
<dbReference type="GO" id="GO:0006508">
    <property type="term" value="P:proteolysis"/>
    <property type="evidence" value="ECO:0007669"/>
    <property type="project" value="UniProtKB-KW"/>
</dbReference>
<dbReference type="PANTHER" id="PTHR10183:SF379">
    <property type="entry name" value="CALPAIN-5"/>
    <property type="match status" value="1"/>
</dbReference>
<evidence type="ECO:0000256" key="1">
    <source>
        <dbReference type="ARBA" id="ARBA00007623"/>
    </source>
</evidence>
<dbReference type="PANTHER" id="PTHR10183">
    <property type="entry name" value="CALPAIN"/>
    <property type="match status" value="1"/>
</dbReference>
<dbReference type="Gene3D" id="2.60.120.380">
    <property type="match status" value="1"/>
</dbReference>
<evidence type="ECO:0000259" key="8">
    <source>
        <dbReference type="PROSITE" id="PS50203"/>
    </source>
</evidence>
<keyword evidence="2" id="KW-0645">Protease</keyword>
<dbReference type="InterPro" id="IPR022684">
    <property type="entry name" value="Calpain_cysteine_protease"/>
</dbReference>
<dbReference type="SMART" id="SM00230">
    <property type="entry name" value="CysPc"/>
    <property type="match status" value="1"/>
</dbReference>
<dbReference type="InterPro" id="IPR038765">
    <property type="entry name" value="Papain-like_cys_pep_sf"/>
</dbReference>
<dbReference type="Pfam" id="PF01067">
    <property type="entry name" value="Calpain_III"/>
    <property type="match status" value="1"/>
</dbReference>
<evidence type="ECO:0000313" key="9">
    <source>
        <dbReference type="EMBL" id="KAJ8611383.1"/>
    </source>
</evidence>
<organism evidence="9 10">
    <name type="scientific">Chrysophaeum taylorii</name>
    <dbReference type="NCBI Taxonomy" id="2483200"/>
    <lineage>
        <taxon>Eukaryota</taxon>
        <taxon>Sar</taxon>
        <taxon>Stramenopiles</taxon>
        <taxon>Ochrophyta</taxon>
        <taxon>Pelagophyceae</taxon>
        <taxon>Pelagomonadales</taxon>
        <taxon>Pelagomonadaceae</taxon>
        <taxon>Chrysophaeum</taxon>
    </lineage>
</organism>
<reference evidence="9" key="1">
    <citation type="submission" date="2023-01" db="EMBL/GenBank/DDBJ databases">
        <title>Metagenome sequencing of chrysophaentin producing Chrysophaeum taylorii.</title>
        <authorList>
            <person name="Davison J."/>
            <person name="Bewley C."/>
        </authorList>
    </citation>
    <scope>NUCLEOTIDE SEQUENCE</scope>
    <source>
        <strain evidence="9">NIES-1699</strain>
    </source>
</reference>
<dbReference type="Pfam" id="PF00648">
    <property type="entry name" value="Peptidase_C2"/>
    <property type="match status" value="1"/>
</dbReference>
<keyword evidence="10" id="KW-1185">Reference proteome</keyword>
<dbReference type="SUPFAM" id="SSF49758">
    <property type="entry name" value="Calpain large subunit, middle domain (domain III)"/>
    <property type="match status" value="1"/>
</dbReference>
<dbReference type="PRINTS" id="PR00704">
    <property type="entry name" value="CALPAIN"/>
</dbReference>